<feature type="region of interest" description="Disordered" evidence="1">
    <location>
        <begin position="1"/>
        <end position="26"/>
    </location>
</feature>
<dbReference type="Proteomes" id="UP000204584">
    <property type="component" value="Segment"/>
</dbReference>
<gene>
    <name evidence="2" type="ORF">psal_cds_1168</name>
</gene>
<evidence type="ECO:0000256" key="1">
    <source>
        <dbReference type="SAM" id="MobiDB-lite"/>
    </source>
</evidence>
<evidence type="ECO:0000313" key="2">
    <source>
        <dbReference type="EMBL" id="AGO85443.1"/>
    </source>
</evidence>
<keyword evidence="3" id="KW-1185">Reference proteome</keyword>
<dbReference type="RefSeq" id="YP_008438521.1">
    <property type="nucleotide sequence ID" value="NC_022098.1"/>
</dbReference>
<sequence>MMRTKHQRRVPTAGIKKRGPGPSGRERVVLSYCARRDNEPPHRYWTFVETDKGTIYATGDTRQLLESDIVDCAAMLGYDRNSVVLVAMG</sequence>
<organism evidence="2 3">
    <name type="scientific">Pandoravirus salinus</name>
    <dbReference type="NCBI Taxonomy" id="1349410"/>
    <lineage>
        <taxon>Viruses</taxon>
        <taxon>Pandoravirus</taxon>
    </lineage>
</organism>
<reference evidence="2 3" key="1">
    <citation type="journal article" date="2013" name="Science">
        <title>Pandoraviruses: amoeba viruses with genomes up to 2.5 Mb reaching that of parasitic eukaryotes.</title>
        <authorList>
            <person name="Philippe N."/>
            <person name="Legendre M."/>
            <person name="Doutre G."/>
            <person name="Coute Y."/>
            <person name="Poirot O."/>
            <person name="Lescot M."/>
            <person name="Arslan D."/>
            <person name="Seltzer V."/>
            <person name="Bertaux L."/>
            <person name="Bruley C."/>
            <person name="Garin J."/>
            <person name="Claverie J.M."/>
            <person name="Abergel C."/>
        </authorList>
    </citation>
    <scope>NUCLEOTIDE SEQUENCE [LARGE SCALE GENOMIC DNA]</scope>
</reference>
<accession>S4VYK8</accession>
<dbReference type="EMBL" id="KC977571">
    <property type="protein sequence ID" value="AGO85443.1"/>
    <property type="molecule type" value="Genomic_DNA"/>
</dbReference>
<name>S4VYK8_9VIRU</name>
<dbReference type="KEGG" id="vg:16607230"/>
<protein>
    <submittedName>
        <fullName evidence="2">Uncharacterized protein</fullName>
    </submittedName>
</protein>
<feature type="compositionally biased region" description="Basic residues" evidence="1">
    <location>
        <begin position="1"/>
        <end position="19"/>
    </location>
</feature>
<evidence type="ECO:0000313" key="3">
    <source>
        <dbReference type="Proteomes" id="UP000204584"/>
    </source>
</evidence>
<proteinExistence type="predicted"/>
<dbReference type="GeneID" id="16607230"/>